<evidence type="ECO:0000313" key="1">
    <source>
        <dbReference type="EMBL" id="ABR16813.1"/>
    </source>
</evidence>
<dbReference type="EMBL" id="EF676948">
    <property type="protein sequence ID" value="ABR16813.1"/>
    <property type="molecule type" value="mRNA"/>
</dbReference>
<sequence>MPTSTSTSNSGINPGGFISWFQKIPTSNGFWEDEKQKERSFPSIGFYGEGSNQRKKLNLGPGGAVGWLRGWNWCGFSRGNGNRSFPLELSQNCHWIRGWLWCWHWLWIWTRVRNSLGSPTSSEIHQQAHCHQYLITGLTLIL</sequence>
<proteinExistence type="evidence at transcript level"/>
<organism evidence="1">
    <name type="scientific">Picea sitchensis</name>
    <name type="common">Sitka spruce</name>
    <name type="synonym">Pinus sitchensis</name>
    <dbReference type="NCBI Taxonomy" id="3332"/>
    <lineage>
        <taxon>Eukaryota</taxon>
        <taxon>Viridiplantae</taxon>
        <taxon>Streptophyta</taxon>
        <taxon>Embryophyta</taxon>
        <taxon>Tracheophyta</taxon>
        <taxon>Spermatophyta</taxon>
        <taxon>Pinopsida</taxon>
        <taxon>Pinidae</taxon>
        <taxon>Conifers I</taxon>
        <taxon>Pinales</taxon>
        <taxon>Pinaceae</taxon>
        <taxon>Picea</taxon>
    </lineage>
</organism>
<name>B8LMD3_PICSI</name>
<reference evidence="1" key="1">
    <citation type="submission" date="2007-06" db="EMBL/GenBank/DDBJ databases">
        <title>Full length cDNA sequences from Sitka Spruce (Picea sitchensis).</title>
        <authorList>
            <person name="Ralph S.G."/>
            <person name="Chun H.E."/>
            <person name="Liao N."/>
            <person name="Ali J."/>
            <person name="Reid K."/>
            <person name="Kolosova N."/>
            <person name="Cooper N."/>
            <person name="Cullis C."/>
            <person name="Jancsik S."/>
            <person name="Moore R."/>
            <person name="Mayo M."/>
            <person name="Wagner S."/>
            <person name="Holt R.A."/>
            <person name="Jones S.J.M."/>
            <person name="Marra M.A."/>
            <person name="Ritland C.E."/>
            <person name="Ritland K."/>
            <person name="Bohlmann J."/>
        </authorList>
    </citation>
    <scope>NUCLEOTIDE SEQUENCE</scope>
    <source>
        <tissue evidence="1">Green portion of the leader tissue</tissue>
    </source>
</reference>
<protein>
    <submittedName>
        <fullName evidence="1">Uncharacterized protein</fullName>
    </submittedName>
</protein>
<accession>B8LMD3</accession>
<dbReference type="AlphaFoldDB" id="B8LMD3"/>